<keyword evidence="14" id="KW-1185">Reference proteome</keyword>
<comment type="similarity">
    <text evidence="1 10">Belongs to the lysophospholipase family.</text>
</comment>
<evidence type="ECO:0000256" key="10">
    <source>
        <dbReference type="RuleBase" id="RU362103"/>
    </source>
</evidence>
<dbReference type="Proteomes" id="UP000799776">
    <property type="component" value="Unassembled WGS sequence"/>
</dbReference>
<evidence type="ECO:0000256" key="11">
    <source>
        <dbReference type="SAM" id="MobiDB-lite"/>
    </source>
</evidence>
<keyword evidence="6 9" id="KW-0443">Lipid metabolism</keyword>
<evidence type="ECO:0000256" key="9">
    <source>
        <dbReference type="PROSITE-ProRule" id="PRU00555"/>
    </source>
</evidence>
<feature type="compositionally biased region" description="Polar residues" evidence="11">
    <location>
        <begin position="28"/>
        <end position="38"/>
    </location>
</feature>
<dbReference type="AlphaFoldDB" id="A0A9P4I4J8"/>
<evidence type="ECO:0000256" key="8">
    <source>
        <dbReference type="ARBA" id="ARBA00049531"/>
    </source>
</evidence>
<evidence type="ECO:0000259" key="12">
    <source>
        <dbReference type="PROSITE" id="PS51210"/>
    </source>
</evidence>
<evidence type="ECO:0000256" key="4">
    <source>
        <dbReference type="ARBA" id="ARBA00022801"/>
    </source>
</evidence>
<evidence type="ECO:0000256" key="7">
    <source>
        <dbReference type="ARBA" id="ARBA00023180"/>
    </source>
</evidence>
<comment type="catalytic activity">
    <reaction evidence="8 10">
        <text>a 1-acyl-sn-glycero-3-phosphocholine + H2O = sn-glycerol 3-phosphocholine + a fatty acid + H(+)</text>
        <dbReference type="Rhea" id="RHEA:15177"/>
        <dbReference type="ChEBI" id="CHEBI:15377"/>
        <dbReference type="ChEBI" id="CHEBI:15378"/>
        <dbReference type="ChEBI" id="CHEBI:16870"/>
        <dbReference type="ChEBI" id="CHEBI:28868"/>
        <dbReference type="ChEBI" id="CHEBI:58168"/>
        <dbReference type="EC" id="3.1.1.5"/>
    </reaction>
</comment>
<dbReference type="GO" id="GO:0004622">
    <property type="term" value="F:phosphatidylcholine lysophospholipase activity"/>
    <property type="evidence" value="ECO:0007669"/>
    <property type="project" value="UniProtKB-EC"/>
</dbReference>
<evidence type="ECO:0000256" key="1">
    <source>
        <dbReference type="ARBA" id="ARBA00008780"/>
    </source>
</evidence>
<feature type="signal peptide" evidence="10">
    <location>
        <begin position="1"/>
        <end position="19"/>
    </location>
</feature>
<feature type="region of interest" description="Disordered" evidence="11">
    <location>
        <begin position="18"/>
        <end position="38"/>
    </location>
</feature>
<dbReference type="EMBL" id="ML978711">
    <property type="protein sequence ID" value="KAF2092344.1"/>
    <property type="molecule type" value="Genomic_DNA"/>
</dbReference>
<dbReference type="OrthoDB" id="4084751at2759"/>
<keyword evidence="7" id="KW-0325">Glycoprotein</keyword>
<dbReference type="InterPro" id="IPR016035">
    <property type="entry name" value="Acyl_Trfase/lysoPLipase"/>
</dbReference>
<feature type="chain" id="PRO_5040530868" description="Lysophospholipase" evidence="10">
    <location>
        <begin position="20"/>
        <end position="626"/>
    </location>
</feature>
<dbReference type="PANTHER" id="PTHR10728">
    <property type="entry name" value="CYTOSOLIC PHOSPHOLIPASE A2"/>
    <property type="match status" value="1"/>
</dbReference>
<evidence type="ECO:0000313" key="13">
    <source>
        <dbReference type="EMBL" id="KAF2092344.1"/>
    </source>
</evidence>
<sequence length="626" mass="67141">MRFDVSVLGTSVLLSTARASPEAPHGYTPSQVQCPSSRPSIRAANGLSPNETSWLELRRNNTVSAMRDLLGRMNITGLDTDSYIDNNANNATALPNIAIALSGGGYRALMNGAGAVAAFDNRTINNTEAGHLGGLLQSATYLAALSGGGWMVGSLFANNFTSVQSIVDTEPKYSGSLWQFGNSILEGPDTGGVQLLDTAEYYDDLYDDVEGKADAGFETSITDYWGRALSYQLVNASEGGPAYTFSSIQDDTMFLNGNTPMPILVSDGRAPDEVVISSNATVYEFNPWEMGSFDPTVYGFAPLRYVGSNFTNGSLPSNDSCIAGFDNIGYVMGTSSSLFNQFLLNLNSTSAPQILKNIVGDILEDLGENNDDIADWTPNPFYGYHPETNPNADTDRLTLVDGGEDLENLPLHPLIQPARGVDVIFAVDSSADTTYNWPNGTAMVATYERSLNETIQNGTAFPSIPDVNTFVNLGLNNHPTFFGCNASNMTGISPLIVYIPNSPYIYDSNVSTYTLSYNNTARNLIIQNGADVASMGNGTVDEQWPTCVGCAMLSRSLDRTGTTVPDVCTSCFDRYCWNGTTNSTVPNDYEPEYKLQEVDATSGAERFVPSFLAATIAAAATGFALL</sequence>
<evidence type="ECO:0000256" key="5">
    <source>
        <dbReference type="ARBA" id="ARBA00022963"/>
    </source>
</evidence>
<keyword evidence="3 10" id="KW-0732">Signal</keyword>
<dbReference type="FunFam" id="3.40.1090.10:FF:000010">
    <property type="entry name" value="Lysophospholipase"/>
    <property type="match status" value="1"/>
</dbReference>
<dbReference type="InterPro" id="IPR002642">
    <property type="entry name" value="LysoPLipase_cat_dom"/>
</dbReference>
<keyword evidence="5 9" id="KW-0442">Lipid degradation</keyword>
<dbReference type="GO" id="GO:0046475">
    <property type="term" value="P:glycerophospholipid catabolic process"/>
    <property type="evidence" value="ECO:0007669"/>
    <property type="project" value="TreeGrafter"/>
</dbReference>
<proteinExistence type="inferred from homology"/>
<dbReference type="PANTHER" id="PTHR10728:SF33">
    <property type="entry name" value="LYSOPHOSPHOLIPASE 1-RELATED"/>
    <property type="match status" value="1"/>
</dbReference>
<name>A0A9P4I4J8_9PEZI</name>
<feature type="domain" description="PLA2c" evidence="12">
    <location>
        <begin position="33"/>
        <end position="582"/>
    </location>
</feature>
<dbReference type="Gene3D" id="3.40.1090.10">
    <property type="entry name" value="Cytosolic phospholipase A2 catalytic domain"/>
    <property type="match status" value="1"/>
</dbReference>
<comment type="caution">
    <text evidence="13">The sequence shown here is derived from an EMBL/GenBank/DDBJ whole genome shotgun (WGS) entry which is preliminary data.</text>
</comment>
<evidence type="ECO:0000313" key="14">
    <source>
        <dbReference type="Proteomes" id="UP000799776"/>
    </source>
</evidence>
<dbReference type="EC" id="3.1.1.5" evidence="2 10"/>
<dbReference type="GO" id="GO:0005829">
    <property type="term" value="C:cytosol"/>
    <property type="evidence" value="ECO:0007669"/>
    <property type="project" value="TreeGrafter"/>
</dbReference>
<dbReference type="Pfam" id="PF01735">
    <property type="entry name" value="PLA2_B"/>
    <property type="match status" value="1"/>
</dbReference>
<protein>
    <recommendedName>
        <fullName evidence="2 10">Lysophospholipase</fullName>
        <ecNumber evidence="2 10">3.1.1.5</ecNumber>
    </recommendedName>
</protein>
<evidence type="ECO:0000256" key="6">
    <source>
        <dbReference type="ARBA" id="ARBA00023098"/>
    </source>
</evidence>
<reference evidence="13" key="1">
    <citation type="journal article" date="2020" name="Stud. Mycol.">
        <title>101 Dothideomycetes genomes: a test case for predicting lifestyles and emergence of pathogens.</title>
        <authorList>
            <person name="Haridas S."/>
            <person name="Albert R."/>
            <person name="Binder M."/>
            <person name="Bloem J."/>
            <person name="Labutti K."/>
            <person name="Salamov A."/>
            <person name="Andreopoulos B."/>
            <person name="Baker S."/>
            <person name="Barry K."/>
            <person name="Bills G."/>
            <person name="Bluhm B."/>
            <person name="Cannon C."/>
            <person name="Castanera R."/>
            <person name="Culley D."/>
            <person name="Daum C."/>
            <person name="Ezra D."/>
            <person name="Gonzalez J."/>
            <person name="Henrissat B."/>
            <person name="Kuo A."/>
            <person name="Liang C."/>
            <person name="Lipzen A."/>
            <person name="Lutzoni F."/>
            <person name="Magnuson J."/>
            <person name="Mondo S."/>
            <person name="Nolan M."/>
            <person name="Ohm R."/>
            <person name="Pangilinan J."/>
            <person name="Park H.-J."/>
            <person name="Ramirez L."/>
            <person name="Alfaro M."/>
            <person name="Sun H."/>
            <person name="Tritt A."/>
            <person name="Yoshinaga Y."/>
            <person name="Zwiers L.-H."/>
            <person name="Turgeon B."/>
            <person name="Goodwin S."/>
            <person name="Spatafora J."/>
            <person name="Crous P."/>
            <person name="Grigoriev I."/>
        </authorList>
    </citation>
    <scope>NUCLEOTIDE SEQUENCE</scope>
    <source>
        <strain evidence="13">CBS 121410</strain>
    </source>
</reference>
<evidence type="ECO:0000256" key="3">
    <source>
        <dbReference type="ARBA" id="ARBA00022729"/>
    </source>
</evidence>
<dbReference type="GO" id="GO:0004623">
    <property type="term" value="F:phospholipase A2 activity"/>
    <property type="evidence" value="ECO:0007669"/>
    <property type="project" value="TreeGrafter"/>
</dbReference>
<gene>
    <name evidence="13" type="ORF">K490DRAFT_70943</name>
</gene>
<dbReference type="CDD" id="cd07203">
    <property type="entry name" value="cPLA2_Fungal_PLB"/>
    <property type="match status" value="1"/>
</dbReference>
<accession>A0A9P4I4J8</accession>
<dbReference type="GO" id="GO:0005783">
    <property type="term" value="C:endoplasmic reticulum"/>
    <property type="evidence" value="ECO:0007669"/>
    <property type="project" value="TreeGrafter"/>
</dbReference>
<dbReference type="SUPFAM" id="SSF52151">
    <property type="entry name" value="FabD/lysophospholipase-like"/>
    <property type="match status" value="1"/>
</dbReference>
<organism evidence="13 14">
    <name type="scientific">Saccharata proteae CBS 121410</name>
    <dbReference type="NCBI Taxonomy" id="1314787"/>
    <lineage>
        <taxon>Eukaryota</taxon>
        <taxon>Fungi</taxon>
        <taxon>Dikarya</taxon>
        <taxon>Ascomycota</taxon>
        <taxon>Pezizomycotina</taxon>
        <taxon>Dothideomycetes</taxon>
        <taxon>Dothideomycetes incertae sedis</taxon>
        <taxon>Botryosphaeriales</taxon>
        <taxon>Saccharataceae</taxon>
        <taxon>Saccharata</taxon>
    </lineage>
</organism>
<keyword evidence="4 9" id="KW-0378">Hydrolase</keyword>
<dbReference type="SMART" id="SM00022">
    <property type="entry name" value="PLAc"/>
    <property type="match status" value="1"/>
</dbReference>
<dbReference type="PROSITE" id="PS51210">
    <property type="entry name" value="PLA2C"/>
    <property type="match status" value="1"/>
</dbReference>
<evidence type="ECO:0000256" key="2">
    <source>
        <dbReference type="ARBA" id="ARBA00013274"/>
    </source>
</evidence>